<protein>
    <submittedName>
        <fullName evidence="2">Phytanoyl-CoA dioxygenase</fullName>
    </submittedName>
</protein>
<dbReference type="EMBL" id="NVUL01000051">
    <property type="protein sequence ID" value="PCI76889.1"/>
    <property type="molecule type" value="Genomic_DNA"/>
</dbReference>
<reference evidence="3" key="1">
    <citation type="submission" date="2017-08" db="EMBL/GenBank/DDBJ databases">
        <title>A dynamic microbial community with high functional redundancy inhabits the cold, oxic subseafloor aquifer.</title>
        <authorList>
            <person name="Tully B.J."/>
            <person name="Wheat C.G."/>
            <person name="Glazer B.T."/>
            <person name="Huber J.A."/>
        </authorList>
    </citation>
    <scope>NUCLEOTIDE SEQUENCE [LARGE SCALE GENOMIC DNA]</scope>
</reference>
<evidence type="ECO:0000313" key="2">
    <source>
        <dbReference type="EMBL" id="PCI76889.1"/>
    </source>
</evidence>
<sequence>MLGIIKQLKLPYILYNIFHKKEMKHNEKLFKKYGIDKRYYSSISSKDFKGKASLLESPIATTEDRDLEKSHAFQSLNEESQTSLKSFHDNGHAILRNYLSEEEVDRVNFEIDDLLKRKTLRYKWGMKIAFGFRHSKAIKDIGSNKNLKEILGLLLEGKPILFQSLNFKMGSEQATHSDSIHMTTFPLGGLLGVWIALEDMTDDNGPLHYYPGSHKLPYYLNGDYDNEGTDFMIGNKSYDVYEQMMRDKIEELGLEKKIFNARKGDILIWHANLFHGGEPHNDKNKTRKSMVLHYFKENCICYHELTQRPAVIRK</sequence>
<dbReference type="InterPro" id="IPR008775">
    <property type="entry name" value="Phytyl_CoA_dOase-like"/>
</dbReference>
<keyword evidence="2" id="KW-0223">Dioxygenase</keyword>
<dbReference type="GO" id="GO:0016706">
    <property type="term" value="F:2-oxoglutarate-dependent dioxygenase activity"/>
    <property type="evidence" value="ECO:0007669"/>
    <property type="project" value="UniProtKB-ARBA"/>
</dbReference>
<dbReference type="AlphaFoldDB" id="A0A2A4X439"/>
<comment type="caution">
    <text evidence="2">The sequence shown here is derived from an EMBL/GenBank/DDBJ whole genome shotgun (WGS) entry which is preliminary data.</text>
</comment>
<comment type="cofactor">
    <cofactor evidence="1">
        <name>Fe(2+)</name>
        <dbReference type="ChEBI" id="CHEBI:29033"/>
    </cofactor>
</comment>
<name>A0A2A4X439_9GAMM</name>
<keyword evidence="2" id="KW-0560">Oxidoreductase</keyword>
<dbReference type="Gene3D" id="2.60.120.620">
    <property type="entry name" value="q2cbj1_9rhob like domain"/>
    <property type="match status" value="1"/>
</dbReference>
<evidence type="ECO:0000313" key="3">
    <source>
        <dbReference type="Proteomes" id="UP000218767"/>
    </source>
</evidence>
<dbReference type="Proteomes" id="UP000218767">
    <property type="component" value="Unassembled WGS sequence"/>
</dbReference>
<dbReference type="SUPFAM" id="SSF51197">
    <property type="entry name" value="Clavaminate synthase-like"/>
    <property type="match status" value="1"/>
</dbReference>
<organism evidence="2 3">
    <name type="scientific">SAR86 cluster bacterium</name>
    <dbReference type="NCBI Taxonomy" id="2030880"/>
    <lineage>
        <taxon>Bacteria</taxon>
        <taxon>Pseudomonadati</taxon>
        <taxon>Pseudomonadota</taxon>
        <taxon>Gammaproteobacteria</taxon>
        <taxon>SAR86 cluster</taxon>
    </lineage>
</organism>
<accession>A0A2A4X439</accession>
<dbReference type="PANTHER" id="PTHR20883">
    <property type="entry name" value="PHYTANOYL-COA DIOXYGENASE DOMAIN CONTAINING 1"/>
    <property type="match status" value="1"/>
</dbReference>
<dbReference type="GO" id="GO:0005506">
    <property type="term" value="F:iron ion binding"/>
    <property type="evidence" value="ECO:0007669"/>
    <property type="project" value="UniProtKB-ARBA"/>
</dbReference>
<dbReference type="PANTHER" id="PTHR20883:SF48">
    <property type="entry name" value="ECTOINE DIOXYGENASE"/>
    <property type="match status" value="1"/>
</dbReference>
<gene>
    <name evidence="2" type="ORF">COB20_09400</name>
</gene>
<evidence type="ECO:0000256" key="1">
    <source>
        <dbReference type="ARBA" id="ARBA00001954"/>
    </source>
</evidence>
<dbReference type="Pfam" id="PF05721">
    <property type="entry name" value="PhyH"/>
    <property type="match status" value="1"/>
</dbReference>
<proteinExistence type="predicted"/>